<keyword evidence="2 4" id="KW-0129">CBS domain</keyword>
<dbReference type="InterPro" id="IPR005104">
    <property type="entry name" value="WHTH_HrcA_DNA-bd"/>
</dbReference>
<reference evidence="6 7" key="1">
    <citation type="submission" date="2014-07" db="EMBL/GenBank/DDBJ databases">
        <title>Methanogenic archaea and the global carbon cycle.</title>
        <authorList>
            <person name="Henriksen J.R."/>
            <person name="Luke J."/>
            <person name="Reinhart S."/>
            <person name="Benedict M.N."/>
            <person name="Youngblut N.D."/>
            <person name="Metcalf M.E."/>
            <person name="Whitaker R.J."/>
            <person name="Metcalf W.W."/>
        </authorList>
    </citation>
    <scope>NUCLEOTIDE SEQUENCE [LARGE SCALE GENOMIC DNA]</scope>
    <source>
        <strain evidence="6 7">T4/M</strain>
    </source>
</reference>
<organism evidence="6 7">
    <name type="scientific">Methanosarcina siciliae T4/M</name>
    <dbReference type="NCBI Taxonomy" id="1434120"/>
    <lineage>
        <taxon>Archaea</taxon>
        <taxon>Methanobacteriati</taxon>
        <taxon>Methanobacteriota</taxon>
        <taxon>Stenosarchaea group</taxon>
        <taxon>Methanomicrobia</taxon>
        <taxon>Methanosarcinales</taxon>
        <taxon>Methanosarcinaceae</taxon>
        <taxon>Methanosarcina</taxon>
    </lineage>
</organism>
<dbReference type="AlphaFoldDB" id="A0A0E3L8E9"/>
<dbReference type="InterPro" id="IPR051257">
    <property type="entry name" value="Diverse_CBS-Domain"/>
</dbReference>
<dbReference type="InterPro" id="IPR016436">
    <property type="entry name" value="UCP005063_CBS"/>
</dbReference>
<evidence type="ECO:0000313" key="6">
    <source>
        <dbReference type="EMBL" id="AKB28401.1"/>
    </source>
</evidence>
<dbReference type="InterPro" id="IPR046342">
    <property type="entry name" value="CBS_dom_sf"/>
</dbReference>
<dbReference type="Gene3D" id="3.10.580.10">
    <property type="entry name" value="CBS-domain"/>
    <property type="match status" value="1"/>
</dbReference>
<dbReference type="KEGG" id="msw:MSSIT_1682"/>
<dbReference type="GO" id="GO:0009086">
    <property type="term" value="P:methionine biosynthetic process"/>
    <property type="evidence" value="ECO:0007669"/>
    <property type="project" value="UniProtKB-KW"/>
</dbReference>
<dbReference type="PIRSF" id="PIRSF005063">
    <property type="entry name" value="UCP005063_CBS_MJ1232"/>
    <property type="match status" value="1"/>
</dbReference>
<dbReference type="CDD" id="cd04588">
    <property type="entry name" value="CBS_pair_archHTH_assoc"/>
    <property type="match status" value="1"/>
</dbReference>
<sequence length="291" mass="32156">MELTPIQKDIIIALINLQRQKDRAIKGEEIAEVIQRNPGTVRNQMQLLKALGLVEGVPGPKGGYKPTGAAYDALRIQQLTNESVVPLYRNNVIVNGATAAEISFTTVRNPDACNGVIRVIGNIKDFVMDDKLQVGPTPVNRLIVRGEVTGRDDTNNSILFNITEMISLPKKHVKHYMKYPPLLVNFNASIQEATRLFIRNNVHGAPVEDKGKIVGIITYTDIAHAIAQGKPNVKVKDIMTKELITVDGDMQLYDVVKLFHKYNVGRLIVTINGVPKGTLSKTDVLNELAVY</sequence>
<dbReference type="GO" id="GO:0003677">
    <property type="term" value="F:DNA binding"/>
    <property type="evidence" value="ECO:0007669"/>
    <property type="project" value="InterPro"/>
</dbReference>
<dbReference type="GO" id="GO:0006355">
    <property type="term" value="P:regulation of DNA-templated transcription"/>
    <property type="evidence" value="ECO:0007669"/>
    <property type="project" value="InterPro"/>
</dbReference>
<dbReference type="PANTHER" id="PTHR43080:SF2">
    <property type="entry name" value="CBS DOMAIN-CONTAINING PROTEIN"/>
    <property type="match status" value="1"/>
</dbReference>
<dbReference type="RefSeq" id="WP_048171768.1">
    <property type="nucleotide sequence ID" value="NZ_CP009506.1"/>
</dbReference>
<dbReference type="OrthoDB" id="64432at2157"/>
<dbReference type="GeneID" id="24860520"/>
<dbReference type="Gene3D" id="1.10.10.10">
    <property type="entry name" value="Winged helix-like DNA-binding domain superfamily/Winged helix DNA-binding domain"/>
    <property type="match status" value="1"/>
</dbReference>
<keyword evidence="7" id="KW-1185">Reference proteome</keyword>
<dbReference type="PATRIC" id="fig|1434120.4.peg.2152"/>
<dbReference type="SMART" id="SM00116">
    <property type="entry name" value="CBS"/>
    <property type="match status" value="2"/>
</dbReference>
<dbReference type="SUPFAM" id="SSF46785">
    <property type="entry name" value="Winged helix' DNA-binding domain"/>
    <property type="match status" value="1"/>
</dbReference>
<evidence type="ECO:0000313" key="7">
    <source>
        <dbReference type="Proteomes" id="UP000033111"/>
    </source>
</evidence>
<dbReference type="SUPFAM" id="SSF54631">
    <property type="entry name" value="CBS-domain pair"/>
    <property type="match status" value="1"/>
</dbReference>
<gene>
    <name evidence="6" type="ORF">MSSIT_1682</name>
</gene>
<evidence type="ECO:0000256" key="3">
    <source>
        <dbReference type="ARBA" id="ARBA00023167"/>
    </source>
</evidence>
<dbReference type="PROSITE" id="PS51371">
    <property type="entry name" value="CBS"/>
    <property type="match status" value="2"/>
</dbReference>
<dbReference type="InterPro" id="IPR036390">
    <property type="entry name" value="WH_DNA-bd_sf"/>
</dbReference>
<dbReference type="Pfam" id="PF00571">
    <property type="entry name" value="CBS"/>
    <property type="match status" value="2"/>
</dbReference>
<feature type="domain" description="CBS" evidence="5">
    <location>
        <begin position="239"/>
        <end position="291"/>
    </location>
</feature>
<name>A0A0E3L8E9_9EURY</name>
<dbReference type="InterPro" id="IPR036388">
    <property type="entry name" value="WH-like_DNA-bd_sf"/>
</dbReference>
<dbReference type="EMBL" id="CP009506">
    <property type="protein sequence ID" value="AKB28401.1"/>
    <property type="molecule type" value="Genomic_DNA"/>
</dbReference>
<proteinExistence type="predicted"/>
<protein>
    <submittedName>
        <fullName evidence="6">Inosine 5'-monophosphate dehydrogenase</fullName>
    </submittedName>
</protein>
<dbReference type="PANTHER" id="PTHR43080">
    <property type="entry name" value="CBS DOMAIN-CONTAINING PROTEIN CBSX3, MITOCHONDRIAL"/>
    <property type="match status" value="1"/>
</dbReference>
<keyword evidence="1" id="KW-0028">Amino-acid biosynthesis</keyword>
<evidence type="ECO:0000256" key="2">
    <source>
        <dbReference type="ARBA" id="ARBA00023122"/>
    </source>
</evidence>
<accession>A0A0E3L8E9</accession>
<dbReference type="HOGENOM" id="CLU_926289_0_0_2"/>
<dbReference type="InterPro" id="IPR000644">
    <property type="entry name" value="CBS_dom"/>
</dbReference>
<dbReference type="Proteomes" id="UP000033111">
    <property type="component" value="Chromosome"/>
</dbReference>
<evidence type="ECO:0000256" key="1">
    <source>
        <dbReference type="ARBA" id="ARBA00022605"/>
    </source>
</evidence>
<feature type="domain" description="CBS" evidence="5">
    <location>
        <begin position="177"/>
        <end position="235"/>
    </location>
</feature>
<evidence type="ECO:0000256" key="4">
    <source>
        <dbReference type="PROSITE-ProRule" id="PRU00703"/>
    </source>
</evidence>
<keyword evidence="3" id="KW-0486">Methionine biosynthesis</keyword>
<evidence type="ECO:0000259" key="5">
    <source>
        <dbReference type="PROSITE" id="PS51371"/>
    </source>
</evidence>
<dbReference type="Pfam" id="PF03444">
    <property type="entry name" value="WHD_HrcA"/>
    <property type="match status" value="1"/>
</dbReference>